<evidence type="ECO:0000313" key="3">
    <source>
        <dbReference type="Proteomes" id="UP000018460"/>
    </source>
</evidence>
<proteinExistence type="predicted"/>
<keyword evidence="1" id="KW-0812">Transmembrane</keyword>
<keyword evidence="1" id="KW-1133">Transmembrane helix</keyword>
<sequence>MAPELLQSIIQCALGLILILIIVMLTHLKWRKKPTQPEVYSPKKQRGIGLLYGIKFISYPILGLFKIIFSIFK</sequence>
<accession>N9DMM7</accession>
<protein>
    <submittedName>
        <fullName evidence="2">Uncharacterized protein</fullName>
    </submittedName>
</protein>
<organism evidence="2 3">
    <name type="scientific">Acinetobacter bouvetii DSM 14964 = CIP 107468</name>
    <dbReference type="NCBI Taxonomy" id="1120925"/>
    <lineage>
        <taxon>Bacteria</taxon>
        <taxon>Pseudomonadati</taxon>
        <taxon>Pseudomonadota</taxon>
        <taxon>Gammaproteobacteria</taxon>
        <taxon>Moraxellales</taxon>
        <taxon>Moraxellaceae</taxon>
        <taxon>Acinetobacter</taxon>
    </lineage>
</organism>
<comment type="caution">
    <text evidence="2">The sequence shown here is derived from an EMBL/GenBank/DDBJ whole genome shotgun (WGS) entry which is preliminary data.</text>
</comment>
<evidence type="ECO:0000313" key="2">
    <source>
        <dbReference type="EMBL" id="ENV81970.1"/>
    </source>
</evidence>
<dbReference type="AlphaFoldDB" id="N9DMM7"/>
<feature type="transmembrane region" description="Helical" evidence="1">
    <location>
        <begin position="49"/>
        <end position="72"/>
    </location>
</feature>
<feature type="transmembrane region" description="Helical" evidence="1">
    <location>
        <begin position="6"/>
        <end position="28"/>
    </location>
</feature>
<dbReference type="OrthoDB" id="6694979at2"/>
<gene>
    <name evidence="2" type="ORF">F941_02415</name>
</gene>
<dbReference type="Proteomes" id="UP000018460">
    <property type="component" value="Unassembled WGS sequence"/>
</dbReference>
<evidence type="ECO:0000256" key="1">
    <source>
        <dbReference type="SAM" id="Phobius"/>
    </source>
</evidence>
<name>N9DMM7_9GAMM</name>
<reference evidence="2 3" key="1">
    <citation type="submission" date="2013-02" db="EMBL/GenBank/DDBJ databases">
        <title>The Genome Sequence of Acinetobacter bouvetii CIP 107468.</title>
        <authorList>
            <consortium name="The Broad Institute Genome Sequencing Platform"/>
            <consortium name="The Broad Institute Genome Sequencing Center for Infectious Disease"/>
            <person name="Cerqueira G."/>
            <person name="Feldgarden M."/>
            <person name="Courvalin P."/>
            <person name="Perichon B."/>
            <person name="Grillot-Courvalin C."/>
            <person name="Clermont D."/>
            <person name="Rocha E."/>
            <person name="Yoon E.-J."/>
            <person name="Nemec A."/>
            <person name="Walker B."/>
            <person name="Young S.K."/>
            <person name="Zeng Q."/>
            <person name="Gargeya S."/>
            <person name="Fitzgerald M."/>
            <person name="Haas B."/>
            <person name="Abouelleil A."/>
            <person name="Alvarado L."/>
            <person name="Arachchi H.M."/>
            <person name="Berlin A.M."/>
            <person name="Chapman S.B."/>
            <person name="Dewar J."/>
            <person name="Goldberg J."/>
            <person name="Griggs A."/>
            <person name="Gujja S."/>
            <person name="Hansen M."/>
            <person name="Howarth C."/>
            <person name="Imamovic A."/>
            <person name="Larimer J."/>
            <person name="McCowan C."/>
            <person name="Murphy C."/>
            <person name="Neiman D."/>
            <person name="Pearson M."/>
            <person name="Priest M."/>
            <person name="Roberts A."/>
            <person name="Saif S."/>
            <person name="Shea T."/>
            <person name="Sisk P."/>
            <person name="Sykes S."/>
            <person name="Wortman J."/>
            <person name="Nusbaum C."/>
            <person name="Birren B."/>
        </authorList>
    </citation>
    <scope>NUCLEOTIDE SEQUENCE [LARGE SCALE GENOMIC DNA]</scope>
    <source>
        <strain evidence="2 3">CIP 107468</strain>
    </source>
</reference>
<keyword evidence="3" id="KW-1185">Reference proteome</keyword>
<keyword evidence="1" id="KW-0472">Membrane</keyword>
<dbReference type="EMBL" id="APQD01000019">
    <property type="protein sequence ID" value="ENV81970.1"/>
    <property type="molecule type" value="Genomic_DNA"/>
</dbReference>